<dbReference type="GO" id="GO:0005634">
    <property type="term" value="C:nucleus"/>
    <property type="evidence" value="ECO:0007669"/>
    <property type="project" value="UniProtKB-SubCell"/>
</dbReference>
<evidence type="ECO:0000259" key="8">
    <source>
        <dbReference type="Pfam" id="PF07887"/>
    </source>
</evidence>
<keyword evidence="3" id="KW-0805">Transcription regulation</keyword>
<protein>
    <submittedName>
        <fullName evidence="11">Uncharacterized protein</fullName>
    </submittedName>
</protein>
<dbReference type="GO" id="GO:0010112">
    <property type="term" value="P:regulation of systemic acquired resistance"/>
    <property type="evidence" value="ECO:0007669"/>
    <property type="project" value="EnsemblPlants"/>
</dbReference>
<keyword evidence="7" id="KW-0539">Nucleus</keyword>
<dbReference type="GO" id="GO:0002229">
    <property type="term" value="P:defense response to oomycetes"/>
    <property type="evidence" value="ECO:0007669"/>
    <property type="project" value="EnsemblPlants"/>
</dbReference>
<evidence type="ECO:0000313" key="11">
    <source>
        <dbReference type="EMBL" id="KFK26453.1"/>
    </source>
</evidence>
<dbReference type="Proteomes" id="UP000029120">
    <property type="component" value="Chromosome 8"/>
</dbReference>
<evidence type="ECO:0000259" key="9">
    <source>
        <dbReference type="Pfam" id="PF20451"/>
    </source>
</evidence>
<evidence type="ECO:0000256" key="3">
    <source>
        <dbReference type="ARBA" id="ARBA00023015"/>
    </source>
</evidence>
<evidence type="ECO:0000256" key="6">
    <source>
        <dbReference type="ARBA" id="ARBA00023163"/>
    </source>
</evidence>
<gene>
    <name evidence="11" type="ordered locus">AALP_Aa8g250300</name>
</gene>
<dbReference type="InterPro" id="IPR046830">
    <property type="entry name" value="Calmod_bind_M"/>
</dbReference>
<evidence type="ECO:0000256" key="2">
    <source>
        <dbReference type="ARBA" id="ARBA00007214"/>
    </source>
</evidence>
<dbReference type="InterPro" id="IPR012416">
    <property type="entry name" value="CBP60"/>
</dbReference>
<dbReference type="Pfam" id="PF20452">
    <property type="entry name" value="Calmod_bind_C"/>
    <property type="match status" value="1"/>
</dbReference>
<evidence type="ECO:0000256" key="4">
    <source>
        <dbReference type="ARBA" id="ARBA00023125"/>
    </source>
</evidence>
<dbReference type="PANTHER" id="PTHR31713">
    <property type="entry name" value="OS02G0177800 PROTEIN"/>
    <property type="match status" value="1"/>
</dbReference>
<evidence type="ECO:0000259" key="10">
    <source>
        <dbReference type="Pfam" id="PF20452"/>
    </source>
</evidence>
<evidence type="ECO:0000256" key="5">
    <source>
        <dbReference type="ARBA" id="ARBA00023159"/>
    </source>
</evidence>
<dbReference type="Pfam" id="PF20451">
    <property type="entry name" value="Calmod_bind_M"/>
    <property type="match status" value="1"/>
</dbReference>
<dbReference type="EMBL" id="CM002876">
    <property type="protein sequence ID" value="KFK26453.1"/>
    <property type="molecule type" value="Genomic_DNA"/>
</dbReference>
<keyword evidence="4" id="KW-0238">DNA-binding</keyword>
<dbReference type="OrthoDB" id="748178at2759"/>
<evidence type="ECO:0000256" key="7">
    <source>
        <dbReference type="ARBA" id="ARBA00023242"/>
    </source>
</evidence>
<sequence>MFRNSPCHGASGYNGLRARNITFKKAVKRVMRDQSNNQFIVQMENMIRRVVREEFDRLIQPCLSLPRAQHELSRSEPQPSLSRVKLLFLNSPPSSIFTGSKIEVEDGSPVLIELVDAATNSRVVSGPHSSSKVEIVPLNADFTEESWTVEGFTRNILKQREARRPLLTGDTTLMLKDGVGVINVAFSDNSSWTRSGKFRLGARLAAGGAVEARSEAFVCKDQRGESYRKHYPPYPSSEVWRLEKIAKNGVWAKRLGEVGVKTVKDFRRLNATNPTILYNIFGVGISKRMSEAIISHAMTCVLDVTECYIYNANALDVSLVFNSVYELIKVIFNGGACRNADQLSSYQLEQLKLEAYRNTTSFIAVDGRNFGDHPQMSLPCPQDPGFGIACPGLQHINFQGSSNPSDSSMSLHLTASGPAVQPEMLMSFEKQPAATFHIDRRILSSRRNSFRVNEHDSIHDESRSVVAKGWNENEEEENTFSHHYHHDGPLNWSPGMTDWTQQTLESMVVSVTGTEEAGMFDVRFANLVGSPRARWCKVKAAFKLREVWRNAAARRNQGF</sequence>
<dbReference type="AlphaFoldDB" id="A0A087G9A1"/>
<dbReference type="GO" id="GO:0003700">
    <property type="term" value="F:DNA-binding transcription factor activity"/>
    <property type="evidence" value="ECO:0007669"/>
    <property type="project" value="EnsemblPlants"/>
</dbReference>
<dbReference type="Gramene" id="KFK26453">
    <property type="protein sequence ID" value="KFK26453"/>
    <property type="gene ID" value="AALP_AA8G250300"/>
</dbReference>
<dbReference type="GO" id="GO:0009697">
    <property type="term" value="P:salicylic acid biosynthetic process"/>
    <property type="evidence" value="ECO:0007669"/>
    <property type="project" value="EnsemblPlants"/>
</dbReference>
<dbReference type="GO" id="GO:0009620">
    <property type="term" value="P:response to fungus"/>
    <property type="evidence" value="ECO:0007669"/>
    <property type="project" value="EnsemblPlants"/>
</dbReference>
<proteinExistence type="inferred from homology"/>
<dbReference type="GO" id="GO:0071219">
    <property type="term" value="P:cellular response to molecule of bacterial origin"/>
    <property type="evidence" value="ECO:0007669"/>
    <property type="project" value="EnsemblPlants"/>
</dbReference>
<keyword evidence="5" id="KW-0010">Activator</keyword>
<dbReference type="GO" id="GO:1902584">
    <property type="term" value="P:positive regulation of response to water deprivation"/>
    <property type="evidence" value="ECO:0007669"/>
    <property type="project" value="EnsemblPlants"/>
</dbReference>
<dbReference type="eggNOG" id="ENOG502QWE3">
    <property type="taxonomic scope" value="Eukaryota"/>
</dbReference>
<dbReference type="GO" id="GO:0071456">
    <property type="term" value="P:cellular response to hypoxia"/>
    <property type="evidence" value="ECO:0007669"/>
    <property type="project" value="EnsemblPlants"/>
</dbReference>
<dbReference type="GO" id="GO:0043565">
    <property type="term" value="F:sequence-specific DNA binding"/>
    <property type="evidence" value="ECO:0007669"/>
    <property type="project" value="EnsemblPlants"/>
</dbReference>
<dbReference type="InterPro" id="IPR046829">
    <property type="entry name" value="Calmod_bind_C"/>
</dbReference>
<feature type="domain" description="Calmodulin binding protein-like N-terminal" evidence="8">
    <location>
        <begin position="84"/>
        <end position="222"/>
    </location>
</feature>
<keyword evidence="6" id="KW-0804">Transcription</keyword>
<comment type="similarity">
    <text evidence="2">Belongs to the plant ACBP60 protein family.</text>
</comment>
<dbReference type="GO" id="GO:0080142">
    <property type="term" value="P:regulation of salicylic acid biosynthetic process"/>
    <property type="evidence" value="ECO:0007669"/>
    <property type="project" value="EnsemblPlants"/>
</dbReference>
<reference evidence="12" key="1">
    <citation type="journal article" date="2015" name="Nat. Plants">
        <title>Genome expansion of Arabis alpina linked with retrotransposition and reduced symmetric DNA methylation.</title>
        <authorList>
            <person name="Willing E.M."/>
            <person name="Rawat V."/>
            <person name="Mandakova T."/>
            <person name="Maumus F."/>
            <person name="James G.V."/>
            <person name="Nordstroem K.J."/>
            <person name="Becker C."/>
            <person name="Warthmann N."/>
            <person name="Chica C."/>
            <person name="Szarzynska B."/>
            <person name="Zytnicki M."/>
            <person name="Albani M.C."/>
            <person name="Kiefer C."/>
            <person name="Bergonzi S."/>
            <person name="Castaings L."/>
            <person name="Mateos J.L."/>
            <person name="Berns M.C."/>
            <person name="Bujdoso N."/>
            <person name="Piofczyk T."/>
            <person name="de Lorenzo L."/>
            <person name="Barrero-Sicilia C."/>
            <person name="Mateos I."/>
            <person name="Piednoel M."/>
            <person name="Hagmann J."/>
            <person name="Chen-Min-Tao R."/>
            <person name="Iglesias-Fernandez R."/>
            <person name="Schuster S.C."/>
            <person name="Alonso-Blanco C."/>
            <person name="Roudier F."/>
            <person name="Carbonero P."/>
            <person name="Paz-Ares J."/>
            <person name="Davis S.J."/>
            <person name="Pecinka A."/>
            <person name="Quesneville H."/>
            <person name="Colot V."/>
            <person name="Lysak M.A."/>
            <person name="Weigel D."/>
            <person name="Coupland G."/>
            <person name="Schneeberger K."/>
        </authorList>
    </citation>
    <scope>NUCLEOTIDE SEQUENCE [LARGE SCALE GENOMIC DNA]</scope>
    <source>
        <strain evidence="12">cv. Pajares</strain>
    </source>
</reference>
<dbReference type="OMA" id="YVYEMED"/>
<dbReference type="InterPro" id="IPR046831">
    <property type="entry name" value="Calmodulin_bind_N"/>
</dbReference>
<comment type="subcellular location">
    <subcellularLocation>
        <location evidence="1">Nucleus</location>
    </subcellularLocation>
</comment>
<dbReference type="Pfam" id="PF07887">
    <property type="entry name" value="Calmodulin_bind"/>
    <property type="match status" value="1"/>
</dbReference>
<keyword evidence="12" id="KW-1185">Reference proteome</keyword>
<feature type="domain" description="Calmodulin binding protein C-terminal" evidence="10">
    <location>
        <begin position="306"/>
        <end position="362"/>
    </location>
</feature>
<feature type="domain" description="Calmodulin binding protein central" evidence="9">
    <location>
        <begin position="237"/>
        <end position="300"/>
    </location>
</feature>
<dbReference type="GO" id="GO:0005516">
    <property type="term" value="F:calmodulin binding"/>
    <property type="evidence" value="ECO:0007669"/>
    <property type="project" value="EnsemblPlants"/>
</dbReference>
<dbReference type="GO" id="GO:0042742">
    <property type="term" value="P:defense response to bacterium"/>
    <property type="evidence" value="ECO:0007669"/>
    <property type="project" value="EnsemblPlants"/>
</dbReference>
<evidence type="ECO:0000256" key="1">
    <source>
        <dbReference type="ARBA" id="ARBA00004123"/>
    </source>
</evidence>
<organism evidence="11 12">
    <name type="scientific">Arabis alpina</name>
    <name type="common">Alpine rock-cress</name>
    <dbReference type="NCBI Taxonomy" id="50452"/>
    <lineage>
        <taxon>Eukaryota</taxon>
        <taxon>Viridiplantae</taxon>
        <taxon>Streptophyta</taxon>
        <taxon>Embryophyta</taxon>
        <taxon>Tracheophyta</taxon>
        <taxon>Spermatophyta</taxon>
        <taxon>Magnoliopsida</taxon>
        <taxon>eudicotyledons</taxon>
        <taxon>Gunneridae</taxon>
        <taxon>Pentapetalae</taxon>
        <taxon>rosids</taxon>
        <taxon>malvids</taxon>
        <taxon>Brassicales</taxon>
        <taxon>Brassicaceae</taxon>
        <taxon>Arabideae</taxon>
        <taxon>Arabis</taxon>
    </lineage>
</organism>
<dbReference type="PANTHER" id="PTHR31713:SF43">
    <property type="entry name" value="CALMODULIN-BINDING PROTEIN 60 G"/>
    <property type="match status" value="1"/>
</dbReference>
<accession>A0A087G9A1</accession>
<evidence type="ECO:0000313" key="12">
    <source>
        <dbReference type="Proteomes" id="UP000029120"/>
    </source>
</evidence>
<name>A0A087G9A1_ARAAL</name>
<dbReference type="GO" id="GO:0009789">
    <property type="term" value="P:positive regulation of abscisic acid-activated signaling pathway"/>
    <property type="evidence" value="ECO:0007669"/>
    <property type="project" value="EnsemblPlants"/>
</dbReference>
<dbReference type="GO" id="GO:0010224">
    <property type="term" value="P:response to UV-B"/>
    <property type="evidence" value="ECO:0007669"/>
    <property type="project" value="EnsemblPlants"/>
</dbReference>